<name>A0A1E5IUN3_SHECO</name>
<gene>
    <name evidence="1" type="ORF">BEL05_00730</name>
</gene>
<protein>
    <submittedName>
        <fullName evidence="1">Uncharacterized protein</fullName>
    </submittedName>
</protein>
<evidence type="ECO:0000313" key="2">
    <source>
        <dbReference type="Proteomes" id="UP000095230"/>
    </source>
</evidence>
<dbReference type="RefSeq" id="WP_069670957.1">
    <property type="nucleotide sequence ID" value="NZ_MCBT01000024.1"/>
</dbReference>
<dbReference type="STRING" id="23.BEL05_00730"/>
<comment type="caution">
    <text evidence="1">The sequence shown here is derived from an EMBL/GenBank/DDBJ whole genome shotgun (WGS) entry which is preliminary data.</text>
</comment>
<dbReference type="OrthoDB" id="9912154at2"/>
<reference evidence="1 2" key="1">
    <citation type="submission" date="2016-07" db="EMBL/GenBank/DDBJ databases">
        <title>Whole-genome of two Shewanella species isolated from a digestive organ of sea cucumber Apostichopus japonicus Selenka 1867.</title>
        <authorList>
            <person name="Hong H.-H."/>
            <person name="Choi H."/>
            <person name="Cheon S."/>
            <person name="Oh J.-S."/>
            <person name="Lee H.-G."/>
            <person name="Park C."/>
        </authorList>
    </citation>
    <scope>NUCLEOTIDE SEQUENCE [LARGE SCALE GENOMIC DNA]</scope>
    <source>
        <strain evidence="1 2">CSB03KR</strain>
    </source>
</reference>
<accession>A0A1E5IUN3</accession>
<dbReference type="AlphaFoldDB" id="A0A1E5IUN3"/>
<organism evidence="1 2">
    <name type="scientific">Shewanella colwelliana</name>
    <name type="common">Alteromonas colwelliana</name>
    <dbReference type="NCBI Taxonomy" id="23"/>
    <lineage>
        <taxon>Bacteria</taxon>
        <taxon>Pseudomonadati</taxon>
        <taxon>Pseudomonadota</taxon>
        <taxon>Gammaproteobacteria</taxon>
        <taxon>Alteromonadales</taxon>
        <taxon>Shewanellaceae</taxon>
        <taxon>Shewanella</taxon>
    </lineage>
</organism>
<evidence type="ECO:0000313" key="1">
    <source>
        <dbReference type="EMBL" id="OEG74157.1"/>
    </source>
</evidence>
<proteinExistence type="predicted"/>
<dbReference type="EMBL" id="MCBT01000024">
    <property type="protein sequence ID" value="OEG74157.1"/>
    <property type="molecule type" value="Genomic_DNA"/>
</dbReference>
<dbReference type="Proteomes" id="UP000095230">
    <property type="component" value="Unassembled WGS sequence"/>
</dbReference>
<sequence length="191" mass="23198">MKNNVHELTHDEINEAFDNLCEQFDYSTDKDVYNDFLYVMKKHQILFYEMLHTPDNYAVTTIEEANKFSDSFTKQQQSLIFYINEKRSCEELKALFFKIKNYIDDFYNLLPIKKQLELKGNLKSLGQEIYKKLEFLKFLEFENVSEIEEKHQFLLRDMSKKFSFVKCNLDTKKYEIKFLKPKGKKWKEKKK</sequence>